<dbReference type="InterPro" id="IPR001460">
    <property type="entry name" value="PCN-bd_Tpept"/>
</dbReference>
<dbReference type="GO" id="GO:0008658">
    <property type="term" value="F:penicillin binding"/>
    <property type="evidence" value="ECO:0007669"/>
    <property type="project" value="InterPro"/>
</dbReference>
<evidence type="ECO:0000256" key="2">
    <source>
        <dbReference type="SAM" id="Phobius"/>
    </source>
</evidence>
<dbReference type="Pfam" id="PF00905">
    <property type="entry name" value="Transpeptidase"/>
    <property type="match status" value="1"/>
</dbReference>
<dbReference type="CDD" id="cd07341">
    <property type="entry name" value="M56_BlaR1_MecR1_like"/>
    <property type="match status" value="1"/>
</dbReference>
<dbReference type="EMBL" id="DYVT01000092">
    <property type="protein sequence ID" value="HJF68270.1"/>
    <property type="molecule type" value="Genomic_DNA"/>
</dbReference>
<protein>
    <submittedName>
        <fullName evidence="5">BlaR1 family beta-lactam sensor/signal transducer</fullName>
    </submittedName>
</protein>
<dbReference type="SUPFAM" id="SSF56601">
    <property type="entry name" value="beta-lactamase/transpeptidase-like"/>
    <property type="match status" value="1"/>
</dbReference>
<dbReference type="Proteomes" id="UP000706163">
    <property type="component" value="Unassembled WGS sequence"/>
</dbReference>
<reference evidence="5" key="2">
    <citation type="submission" date="2021-09" db="EMBL/GenBank/DDBJ databases">
        <authorList>
            <person name="Gilroy R."/>
        </authorList>
    </citation>
    <scope>NUCLEOTIDE SEQUENCE</scope>
    <source>
        <strain evidence="5">CHK149-3286</strain>
    </source>
</reference>
<comment type="similarity">
    <text evidence="1">Belongs to the peptidase M56 family.</text>
</comment>
<accession>A0A921KW59</accession>
<feature type="transmembrane region" description="Helical" evidence="2">
    <location>
        <begin position="38"/>
        <end position="57"/>
    </location>
</feature>
<dbReference type="Gene3D" id="3.40.710.10">
    <property type="entry name" value="DD-peptidase/beta-lactamase superfamily"/>
    <property type="match status" value="1"/>
</dbReference>
<comment type="caution">
    <text evidence="5">The sequence shown here is derived from an EMBL/GenBank/DDBJ whole genome shotgun (WGS) entry which is preliminary data.</text>
</comment>
<keyword evidence="2" id="KW-0812">Transmembrane</keyword>
<dbReference type="InterPro" id="IPR012338">
    <property type="entry name" value="Beta-lactam/transpept-like"/>
</dbReference>
<feature type="transmembrane region" description="Helical" evidence="2">
    <location>
        <begin position="104"/>
        <end position="128"/>
    </location>
</feature>
<dbReference type="PANTHER" id="PTHR34978:SF3">
    <property type="entry name" value="SLR0241 PROTEIN"/>
    <property type="match status" value="1"/>
</dbReference>
<proteinExistence type="inferred from homology"/>
<sequence length="585" mass="68860">MAKLLIISVISFTIIFLLILLFRYILDRYFNYRFSYKIWYLTIIAGLIPFIPFKFSLPKFNNFDKQETNVSSDTKRLNENISTTNHVQDLTTNIHKVNWEYIDAIFTILWVVLIIVFSIKFINSLLYLNKLRKQSSHLNKDETYKLIQILNNYQLAPNIVIKKTASVTSPITFWYGKYYILIPTAYFKDLEEQSLKYIIFHEYAHAKNKDTLHLIIFTLFSIIMSYNPLMPIVKRMMTDDNEVEADIFVLKNIQRNEFKTYAETIMMSALKFKSFNKNILSHAFNGEKTLLKKRLINIKKINFKKQPKTILILTYVFCLFLIIFQSQFLMGQSLTDNKYREPLKSNYQTIDKSKNFATHKGSFVMYSSKKDEYYIYNEQESRKRYSPDSTYKIYLAMFGLDRNVITSSNSMIKWDHKNYPFASWNKNQNLTTALQNSVNWYFERISNQIPKNYTANQLNQLNYGNQNLGNYNAYWMENNLKISNLEQVIVLNRLMEHNTHFSKAQKNQLSSSLLINKNNNYALYGKTGTGIVNGKHRNGWFVGYVKTNQDTYYFSTHLSDENASGKNAESISKEILKEMGVLSAQ</sequence>
<dbReference type="InterPro" id="IPR052173">
    <property type="entry name" value="Beta-lactam_resp_regulator"/>
</dbReference>
<feature type="transmembrane region" description="Helical" evidence="2">
    <location>
        <begin position="310"/>
        <end position="330"/>
    </location>
</feature>
<name>A0A921KW59_9STAP</name>
<evidence type="ECO:0000259" key="3">
    <source>
        <dbReference type="Pfam" id="PF00905"/>
    </source>
</evidence>
<evidence type="ECO:0000313" key="6">
    <source>
        <dbReference type="Proteomes" id="UP000706163"/>
    </source>
</evidence>
<dbReference type="AlphaFoldDB" id="A0A921KW59"/>
<dbReference type="InterPro" id="IPR008756">
    <property type="entry name" value="Peptidase_M56"/>
</dbReference>
<gene>
    <name evidence="5" type="ORF">K8V85_08165</name>
</gene>
<feature type="domain" description="Penicillin-binding protein transpeptidase" evidence="3">
    <location>
        <begin position="362"/>
        <end position="577"/>
    </location>
</feature>
<keyword evidence="2" id="KW-1133">Transmembrane helix</keyword>
<evidence type="ECO:0000313" key="5">
    <source>
        <dbReference type="EMBL" id="HJF68270.1"/>
    </source>
</evidence>
<dbReference type="Pfam" id="PF05569">
    <property type="entry name" value="Peptidase_M56"/>
    <property type="match status" value="1"/>
</dbReference>
<feature type="domain" description="Peptidase M56" evidence="4">
    <location>
        <begin position="8"/>
        <end position="298"/>
    </location>
</feature>
<organism evidence="5 6">
    <name type="scientific">Staphylococcus kloosii</name>
    <dbReference type="NCBI Taxonomy" id="29384"/>
    <lineage>
        <taxon>Bacteria</taxon>
        <taxon>Bacillati</taxon>
        <taxon>Bacillota</taxon>
        <taxon>Bacilli</taxon>
        <taxon>Bacillales</taxon>
        <taxon>Staphylococcaceae</taxon>
        <taxon>Staphylococcus</taxon>
    </lineage>
</organism>
<feature type="transmembrane region" description="Helical" evidence="2">
    <location>
        <begin position="211"/>
        <end position="229"/>
    </location>
</feature>
<dbReference type="RefSeq" id="WP_278675567.1">
    <property type="nucleotide sequence ID" value="NZ_DYVT01000092.1"/>
</dbReference>
<dbReference type="PANTHER" id="PTHR34978">
    <property type="entry name" value="POSSIBLE SENSOR-TRANSDUCER PROTEIN BLAR"/>
    <property type="match status" value="1"/>
</dbReference>
<keyword evidence="2" id="KW-0472">Membrane</keyword>
<dbReference type="NCBIfam" id="NF000326">
    <property type="entry name" value="blaR1_generic"/>
    <property type="match status" value="1"/>
</dbReference>
<feature type="transmembrane region" description="Helical" evidence="2">
    <location>
        <begin position="6"/>
        <end position="26"/>
    </location>
</feature>
<reference evidence="5" key="1">
    <citation type="journal article" date="2021" name="PeerJ">
        <title>Extensive microbial diversity within the chicken gut microbiome revealed by metagenomics and culture.</title>
        <authorList>
            <person name="Gilroy R."/>
            <person name="Ravi A."/>
            <person name="Getino M."/>
            <person name="Pursley I."/>
            <person name="Horton D.L."/>
            <person name="Alikhan N.F."/>
            <person name="Baker D."/>
            <person name="Gharbi K."/>
            <person name="Hall N."/>
            <person name="Watson M."/>
            <person name="Adriaenssens E.M."/>
            <person name="Foster-Nyarko E."/>
            <person name="Jarju S."/>
            <person name="Secka A."/>
            <person name="Antonio M."/>
            <person name="Oren A."/>
            <person name="Chaudhuri R.R."/>
            <person name="La Ragione R."/>
            <person name="Hildebrand F."/>
            <person name="Pallen M.J."/>
        </authorList>
    </citation>
    <scope>NUCLEOTIDE SEQUENCE</scope>
    <source>
        <strain evidence="5">CHK149-3286</strain>
    </source>
</reference>
<evidence type="ECO:0000256" key="1">
    <source>
        <dbReference type="ARBA" id="ARBA00011075"/>
    </source>
</evidence>
<evidence type="ECO:0000259" key="4">
    <source>
        <dbReference type="Pfam" id="PF05569"/>
    </source>
</evidence>